<dbReference type="InterPro" id="IPR001789">
    <property type="entry name" value="Sig_transdc_resp-reg_receiver"/>
</dbReference>
<protein>
    <submittedName>
        <fullName evidence="3">CheY-like chemotaxis protein</fullName>
    </submittedName>
</protein>
<dbReference type="PANTHER" id="PTHR44591">
    <property type="entry name" value="STRESS RESPONSE REGULATOR PROTEIN 1"/>
    <property type="match status" value="1"/>
</dbReference>
<dbReference type="GO" id="GO:0000160">
    <property type="term" value="P:phosphorelay signal transduction system"/>
    <property type="evidence" value="ECO:0007669"/>
    <property type="project" value="InterPro"/>
</dbReference>
<sequence>MPSCVIFDMHMPGRTGLELLQHLRANGFQIPAIIITAGANPRLREHCEAAGASAFLTKPLDTDLLLSAIEQATSSARESI</sequence>
<dbReference type="AlphaFoldDB" id="A0A8I2C2J8"/>
<reference evidence="3" key="1">
    <citation type="submission" date="2021-02" db="EMBL/GenBank/DDBJ databases">
        <title>Genomic Encyclopedia of Type Strains, Phase IV (KMG-V): Genome sequencing to study the core and pangenomes of soil and plant-associated prokaryotes.</title>
        <authorList>
            <person name="Whitman W."/>
        </authorList>
    </citation>
    <scope>NUCLEOTIDE SEQUENCE</scope>
    <source>
        <strain evidence="3">USDA 406</strain>
    </source>
</reference>
<evidence type="ECO:0000256" key="2">
    <source>
        <dbReference type="PROSITE-ProRule" id="PRU00169"/>
    </source>
</evidence>
<evidence type="ECO:0000256" key="1">
    <source>
        <dbReference type="ARBA" id="ARBA00022553"/>
    </source>
</evidence>
<dbReference type="SUPFAM" id="SSF52172">
    <property type="entry name" value="CheY-like"/>
    <property type="match status" value="1"/>
</dbReference>
<dbReference type="Pfam" id="PF00072">
    <property type="entry name" value="Response_reg"/>
    <property type="match status" value="1"/>
</dbReference>
<dbReference type="EMBL" id="JAFICZ010000001">
    <property type="protein sequence ID" value="MBP1290902.1"/>
    <property type="molecule type" value="Genomic_DNA"/>
</dbReference>
<gene>
    <name evidence="3" type="ORF">JOH49_000655</name>
</gene>
<evidence type="ECO:0000313" key="4">
    <source>
        <dbReference type="Proteomes" id="UP000673383"/>
    </source>
</evidence>
<evidence type="ECO:0000313" key="3">
    <source>
        <dbReference type="EMBL" id="MBP1290902.1"/>
    </source>
</evidence>
<dbReference type="PANTHER" id="PTHR44591:SF25">
    <property type="entry name" value="CHEMOTAXIS TWO-COMPONENT RESPONSE REGULATOR"/>
    <property type="match status" value="1"/>
</dbReference>
<organism evidence="3 4">
    <name type="scientific">Bradyrhizobium elkanii</name>
    <dbReference type="NCBI Taxonomy" id="29448"/>
    <lineage>
        <taxon>Bacteria</taxon>
        <taxon>Pseudomonadati</taxon>
        <taxon>Pseudomonadota</taxon>
        <taxon>Alphaproteobacteria</taxon>
        <taxon>Hyphomicrobiales</taxon>
        <taxon>Nitrobacteraceae</taxon>
        <taxon>Bradyrhizobium</taxon>
    </lineage>
</organism>
<name>A0A8I2C2J8_BRAEL</name>
<dbReference type="PROSITE" id="PS50110">
    <property type="entry name" value="RESPONSE_REGULATORY"/>
    <property type="match status" value="1"/>
</dbReference>
<feature type="modified residue" description="4-aspartylphosphate" evidence="2">
    <location>
        <position position="8"/>
    </location>
</feature>
<proteinExistence type="predicted"/>
<comment type="caution">
    <text evidence="3">The sequence shown here is derived from an EMBL/GenBank/DDBJ whole genome shotgun (WGS) entry which is preliminary data.</text>
</comment>
<dbReference type="InterPro" id="IPR050595">
    <property type="entry name" value="Bact_response_regulator"/>
</dbReference>
<accession>A0A8I2C2J8</accession>
<dbReference type="InterPro" id="IPR011006">
    <property type="entry name" value="CheY-like_superfamily"/>
</dbReference>
<dbReference type="Gene3D" id="3.40.50.2300">
    <property type="match status" value="1"/>
</dbReference>
<dbReference type="Proteomes" id="UP000673383">
    <property type="component" value="Unassembled WGS sequence"/>
</dbReference>
<keyword evidence="1 2" id="KW-0597">Phosphoprotein</keyword>